<reference evidence="2 3" key="1">
    <citation type="submission" date="2019-05" db="EMBL/GenBank/DDBJ databases">
        <title>Pseudomonas sp. SC006 isolated from lettuce that can produce HBGAs.</title>
        <authorList>
            <person name="Wang D."/>
            <person name="Liao N."/>
            <person name="Liu D."/>
            <person name="Zhang Z."/>
            <person name="Zou S."/>
        </authorList>
    </citation>
    <scope>NUCLEOTIDE SEQUENCE [LARGE SCALE GENOMIC DNA]</scope>
    <source>
        <strain evidence="2 3">SC006</strain>
    </source>
</reference>
<evidence type="ECO:0000313" key="3">
    <source>
        <dbReference type="Proteomes" id="UP000309819"/>
    </source>
</evidence>
<keyword evidence="3" id="KW-1185">Reference proteome</keyword>
<evidence type="ECO:0000256" key="1">
    <source>
        <dbReference type="SAM" id="MobiDB-lite"/>
    </source>
</evidence>
<dbReference type="EMBL" id="VAUO01000005">
    <property type="protein sequence ID" value="TLP60082.1"/>
    <property type="molecule type" value="Genomic_DNA"/>
</dbReference>
<organism evidence="2 3">
    <name type="scientific">Pseudomonas mosselii</name>
    <dbReference type="NCBI Taxonomy" id="78327"/>
    <lineage>
        <taxon>Bacteria</taxon>
        <taxon>Pseudomonadati</taxon>
        <taxon>Pseudomonadota</taxon>
        <taxon>Gammaproteobacteria</taxon>
        <taxon>Pseudomonadales</taxon>
        <taxon>Pseudomonadaceae</taxon>
        <taxon>Pseudomonas</taxon>
    </lineage>
</organism>
<evidence type="ECO:0000313" key="2">
    <source>
        <dbReference type="EMBL" id="TLP60082.1"/>
    </source>
</evidence>
<dbReference type="OrthoDB" id="6282430at2"/>
<dbReference type="AlphaFoldDB" id="A0A5R8Z2N0"/>
<proteinExistence type="predicted"/>
<feature type="compositionally biased region" description="Pro residues" evidence="1">
    <location>
        <begin position="241"/>
        <end position="250"/>
    </location>
</feature>
<accession>A0A5R8Z2N0</accession>
<feature type="region of interest" description="Disordered" evidence="1">
    <location>
        <begin position="237"/>
        <end position="262"/>
    </location>
</feature>
<name>A0A5R8Z2N0_9PSED</name>
<comment type="caution">
    <text evidence="2">The sequence shown here is derived from an EMBL/GenBank/DDBJ whole genome shotgun (WGS) entry which is preliminary data.</text>
</comment>
<dbReference type="Proteomes" id="UP000309819">
    <property type="component" value="Unassembled WGS sequence"/>
</dbReference>
<sequence length="262" mass="29237">MSGINLNTATQSHVQGATVVRRSAEVLESAQAEKPRPEESADELKLSALSQQLSAAAQRAAERDQNLTRDELSVLAKKILDKVFGSSYVFNKLSYDNYRPNTDDPELLARAQQATDFANGKAKNPFADLTHEQLTFITYDEGGEFTVNERHAAATELSGRYEKWSVYITQKMEVERQLTGRNDEGLKEILSYYKALPAIEEAQLLAGYETSIMMQMEAQEIDWPTFNTSLIDMLANEWKPAEPPVTPEQPDPVADHPGKAPN</sequence>
<gene>
    <name evidence="2" type="ORF">FEM01_12830</name>
</gene>
<dbReference type="RefSeq" id="WP_138219846.1">
    <property type="nucleotide sequence ID" value="NZ_VAUO01000005.1"/>
</dbReference>
<protein>
    <submittedName>
        <fullName evidence="2">Uncharacterized protein</fullName>
    </submittedName>
</protein>
<feature type="compositionally biased region" description="Basic and acidic residues" evidence="1">
    <location>
        <begin position="253"/>
        <end position="262"/>
    </location>
</feature>